<name>A0A8J2W8H6_9NEOP</name>
<dbReference type="Proteomes" id="UP000789524">
    <property type="component" value="Unassembled WGS sequence"/>
</dbReference>
<dbReference type="EMBL" id="CAKASE010000074">
    <property type="protein sequence ID" value="CAG9576150.1"/>
    <property type="molecule type" value="Genomic_DNA"/>
</dbReference>
<comment type="caution">
    <text evidence="2">The sequence shown here is derived from an EMBL/GenBank/DDBJ whole genome shotgun (WGS) entry which is preliminary data.</text>
</comment>
<evidence type="ECO:0000256" key="1">
    <source>
        <dbReference type="SAM" id="Phobius"/>
    </source>
</evidence>
<accession>A0A8J2W8H6</accession>
<protein>
    <submittedName>
        <fullName evidence="2">(African queen) hypothetical protein</fullName>
    </submittedName>
</protein>
<dbReference type="AlphaFoldDB" id="A0A8J2W8H6"/>
<keyword evidence="1" id="KW-0812">Transmembrane</keyword>
<organism evidence="2 3">
    <name type="scientific">Danaus chrysippus</name>
    <name type="common">African queen</name>
    <dbReference type="NCBI Taxonomy" id="151541"/>
    <lineage>
        <taxon>Eukaryota</taxon>
        <taxon>Metazoa</taxon>
        <taxon>Ecdysozoa</taxon>
        <taxon>Arthropoda</taxon>
        <taxon>Hexapoda</taxon>
        <taxon>Insecta</taxon>
        <taxon>Pterygota</taxon>
        <taxon>Neoptera</taxon>
        <taxon>Endopterygota</taxon>
        <taxon>Lepidoptera</taxon>
        <taxon>Glossata</taxon>
        <taxon>Ditrysia</taxon>
        <taxon>Papilionoidea</taxon>
        <taxon>Nymphalidae</taxon>
        <taxon>Danainae</taxon>
        <taxon>Danaini</taxon>
        <taxon>Danaina</taxon>
        <taxon>Danaus</taxon>
        <taxon>Anosia</taxon>
    </lineage>
</organism>
<keyword evidence="3" id="KW-1185">Reference proteome</keyword>
<dbReference type="GO" id="GO:0008527">
    <property type="term" value="F:taste receptor activity"/>
    <property type="evidence" value="ECO:0007669"/>
    <property type="project" value="InterPro"/>
</dbReference>
<sequence length="161" mass="18472">MDSIFNKAKWFGIPTYGGHLAVFWTIVMLALLSVIEVAALWKLARLLAKSAGLEHILSMISATGVDCPPEDYLERYILTSHGFLIHDYEYSLWLAIPIFIISKSATILWNFQDLIIILMSMGLSSRYRRLNNFVREVVESESEVLAEKKVGMENVYYYNEL</sequence>
<proteinExistence type="predicted"/>
<keyword evidence="1" id="KW-0472">Membrane</keyword>
<dbReference type="GO" id="GO:0016020">
    <property type="term" value="C:membrane"/>
    <property type="evidence" value="ECO:0007669"/>
    <property type="project" value="InterPro"/>
</dbReference>
<evidence type="ECO:0000313" key="2">
    <source>
        <dbReference type="EMBL" id="CAG9576150.1"/>
    </source>
</evidence>
<gene>
    <name evidence="2" type="ORF">DCHRY22_LOCUS11899</name>
</gene>
<dbReference type="Pfam" id="PF06151">
    <property type="entry name" value="Trehalose_recp"/>
    <property type="match status" value="1"/>
</dbReference>
<keyword evidence="1" id="KW-1133">Transmembrane helix</keyword>
<reference evidence="2" key="1">
    <citation type="submission" date="2021-09" db="EMBL/GenBank/DDBJ databases">
        <authorList>
            <person name="Martin H S."/>
        </authorList>
    </citation>
    <scope>NUCLEOTIDE SEQUENCE</scope>
</reference>
<dbReference type="InterPro" id="IPR009318">
    <property type="entry name" value="Gustatory_rcpt"/>
</dbReference>
<feature type="transmembrane region" description="Helical" evidence="1">
    <location>
        <begin position="90"/>
        <end position="111"/>
    </location>
</feature>
<evidence type="ECO:0000313" key="3">
    <source>
        <dbReference type="Proteomes" id="UP000789524"/>
    </source>
</evidence>
<feature type="transmembrane region" description="Helical" evidence="1">
    <location>
        <begin position="21"/>
        <end position="41"/>
    </location>
</feature>
<dbReference type="OrthoDB" id="5800391at2759"/>